<evidence type="ECO:0000313" key="2">
    <source>
        <dbReference type="Proteomes" id="UP001597110"/>
    </source>
</evidence>
<dbReference type="Proteomes" id="UP001597110">
    <property type="component" value="Unassembled WGS sequence"/>
</dbReference>
<name>A0ABW2YK88_9GAMM</name>
<proteinExistence type="predicted"/>
<accession>A0ABW2YK88</accession>
<organism evidence="1 2">
    <name type="scientific">Lysobacter brunescens</name>
    <dbReference type="NCBI Taxonomy" id="262323"/>
    <lineage>
        <taxon>Bacteria</taxon>
        <taxon>Pseudomonadati</taxon>
        <taxon>Pseudomonadota</taxon>
        <taxon>Gammaproteobacteria</taxon>
        <taxon>Lysobacterales</taxon>
        <taxon>Lysobacteraceae</taxon>
        <taxon>Lysobacter</taxon>
    </lineage>
</organism>
<evidence type="ECO:0000313" key="1">
    <source>
        <dbReference type="EMBL" id="MFD0727298.1"/>
    </source>
</evidence>
<dbReference type="RefSeq" id="WP_386825888.1">
    <property type="nucleotide sequence ID" value="NZ_JBHTIF010000005.1"/>
</dbReference>
<keyword evidence="2" id="KW-1185">Reference proteome</keyword>
<comment type="caution">
    <text evidence="1">The sequence shown here is derived from an EMBL/GenBank/DDBJ whole genome shotgun (WGS) entry which is preliminary data.</text>
</comment>
<dbReference type="EMBL" id="JBHTIF010000005">
    <property type="protein sequence ID" value="MFD0727298.1"/>
    <property type="molecule type" value="Genomic_DNA"/>
</dbReference>
<sequence>MTDTTDLDDFLDKWRGRWPEWRIAQVFVPEPQRPLVEAWFALLQEWTDAAWAGEDPTPGTAKLGWWQEELRGWSKGLRRHPLGRLLQKQPAPWPALAEALAALASVREPLRAWASPNDARAALKPFADAIAACEAVLFAGQAGQGDAFSILAAHALWHREDDGTAGRAREWAGALAAQPATRAGTRPRRIHDALTAGRLRRLARLGDITALPPLAALWRSWRAA</sequence>
<protein>
    <submittedName>
        <fullName evidence="1">Phytoene/squalene synthase family protein</fullName>
    </submittedName>
</protein>
<dbReference type="InterPro" id="IPR008949">
    <property type="entry name" value="Isoprenoid_synthase_dom_sf"/>
</dbReference>
<gene>
    <name evidence="1" type="ORF">ACFQ0E_17015</name>
</gene>
<dbReference type="SUPFAM" id="SSF48576">
    <property type="entry name" value="Terpenoid synthases"/>
    <property type="match status" value="1"/>
</dbReference>
<reference evidence="2" key="1">
    <citation type="journal article" date="2019" name="Int. J. Syst. Evol. Microbiol.">
        <title>The Global Catalogue of Microorganisms (GCM) 10K type strain sequencing project: providing services to taxonomists for standard genome sequencing and annotation.</title>
        <authorList>
            <consortium name="The Broad Institute Genomics Platform"/>
            <consortium name="The Broad Institute Genome Sequencing Center for Infectious Disease"/>
            <person name="Wu L."/>
            <person name="Ma J."/>
        </authorList>
    </citation>
    <scope>NUCLEOTIDE SEQUENCE [LARGE SCALE GENOMIC DNA]</scope>
    <source>
        <strain evidence="2">CCUG 55585</strain>
    </source>
</reference>